<sequence length="272" mass="32935">MNQLPEVKVFKHSFASPEEYQEFLCDLQVSSQFKMRYRGLYQYYGKDLIAFKREKPRCMIRNEFLQVFSSYMTDYLEDHCPPSWNDCHPPFWEELIFAHFPHHFKVTEEEKEVENFLSELNKFVKRIDKNAGTRWTQEVRTYSDEALIDLKICERLLNRLFLKQYPDFHKEGWDFKKDFDRIEHLLYHFNRSFHTLFQVIDIIDETVILEKLDDGRIFHTRGLPVNIIKPDLLFFGTIGQNSGQFSWRWLLTEGIYPERAKPFMLNKLYNLS</sequence>
<reference evidence="1" key="1">
    <citation type="submission" date="2018-12" db="EMBL/GenBank/DDBJ databases">
        <authorList>
            <person name="Sun L."/>
            <person name="Chen Z."/>
        </authorList>
    </citation>
    <scope>NUCLEOTIDE SEQUENCE [LARGE SCALE GENOMIC DNA]</scope>
    <source>
        <strain evidence="1">DSM 16012</strain>
    </source>
</reference>
<gene>
    <name evidence="1" type="ORF">D4N35_017590</name>
</gene>
<evidence type="ECO:0000313" key="1">
    <source>
        <dbReference type="EMBL" id="RWR04054.1"/>
    </source>
</evidence>
<protein>
    <submittedName>
        <fullName evidence="1">Uncharacterized protein</fullName>
    </submittedName>
</protein>
<dbReference type="EMBL" id="QYTU02000078">
    <property type="protein sequence ID" value="RWR04054.1"/>
    <property type="molecule type" value="Genomic_DNA"/>
</dbReference>
<comment type="caution">
    <text evidence="1">The sequence shown here is derived from an EMBL/GenBank/DDBJ whole genome shotgun (WGS) entry which is preliminary data.</text>
</comment>
<dbReference type="RefSeq" id="WP_120075988.1">
    <property type="nucleotide sequence ID" value="NZ_CP126113.1"/>
</dbReference>
<evidence type="ECO:0000313" key="2">
    <source>
        <dbReference type="Proteomes" id="UP000273811"/>
    </source>
</evidence>
<name>A0A443IJ04_9BACI</name>
<accession>A0A443IJ04</accession>
<organism evidence="1 2">
    <name type="scientific">Siminovitchia fortis</name>
    <dbReference type="NCBI Taxonomy" id="254758"/>
    <lineage>
        <taxon>Bacteria</taxon>
        <taxon>Bacillati</taxon>
        <taxon>Bacillota</taxon>
        <taxon>Bacilli</taxon>
        <taxon>Bacillales</taxon>
        <taxon>Bacillaceae</taxon>
        <taxon>Siminovitchia</taxon>
    </lineage>
</organism>
<dbReference type="AlphaFoldDB" id="A0A443IJ04"/>
<dbReference type="OrthoDB" id="2797634at2"/>
<dbReference type="Proteomes" id="UP000273811">
    <property type="component" value="Unassembled WGS sequence"/>
</dbReference>
<keyword evidence="2" id="KW-1185">Reference proteome</keyword>
<proteinExistence type="predicted"/>